<sequence>MFPSLQTLKDGRPGAENKDISLGRVLWQNLEKRVSQIAEPRVPKLYFLERVEKDRCIVLAMLVKSSLALAFAALVSGATSSSSSQPYEDAYDYIVVGGGTAGVAVAARISEGLPACKILLIEAGPAVWDEPKINVPGMKGSTLATKYDWNFTTVPQSNVNSRTFTVNRGKVLGGSSALNLMSYDRAAVAEYDSWEALGNPGWNWETMIAAMKKSENFTGINTDTYGSEGVGESGPVKAVINRIIPEHQKTWIPTMNALGIESNLESLGGDPLGVMYQPSSIDPTHYNRSYSANAYVPIAGSNLEILSDTTVLKVNLGKATGDSTLQTATGVTLSDGTIVLAQKEVILSAGSIQSPGLLELSGISQCSVLNASGIEQFIELPGVGENLQDHLRIQSSYQLKDNYTSFDILRSNDTYAAEQLALWNAGQVSLYDYTGSGYTFTTWAQAIGNDSRLVTLAKEAAGEDPSVVDKKKLEFMTDPSIPQLEVIFSDGYTGVKGYPASTSPLFGEGFFTLIAAIMHPLSRGDIHINPANTTGKPVINPNYFAHEHDLEAAIQAIKYCRKIANTEPMRSIWENEYEPGLDAVQTDEQWKQFALNTTLSIFHPVGTCSMLPKEDGGVVDSDLKVYGTSNLRVVDASVIPLLISAHVQTAVYGIAEIAAERIIADA</sequence>
<comment type="cofactor">
    <cofactor evidence="3">
        <name>FAD</name>
        <dbReference type="ChEBI" id="CHEBI:57692"/>
    </cofactor>
</comment>
<dbReference type="Pfam" id="PF05199">
    <property type="entry name" value="GMC_oxred_C"/>
    <property type="match status" value="1"/>
</dbReference>
<protein>
    <submittedName>
        <fullName evidence="6">GMC oxidoreductase</fullName>
    </submittedName>
</protein>
<dbReference type="InterPro" id="IPR012132">
    <property type="entry name" value="GMC_OxRdtase"/>
</dbReference>
<name>A0A9Q8SV44_9PEZI</name>
<dbReference type="PIRSF" id="PIRSF000137">
    <property type="entry name" value="Alcohol_oxidase"/>
    <property type="match status" value="1"/>
</dbReference>
<dbReference type="GO" id="GO:0016614">
    <property type="term" value="F:oxidoreductase activity, acting on CH-OH group of donors"/>
    <property type="evidence" value="ECO:0007669"/>
    <property type="project" value="InterPro"/>
</dbReference>
<dbReference type="Proteomes" id="UP000830671">
    <property type="component" value="Chromosome 5"/>
</dbReference>
<dbReference type="PROSITE" id="PS00623">
    <property type="entry name" value="GMC_OXRED_1"/>
    <property type="match status" value="1"/>
</dbReference>
<evidence type="ECO:0000256" key="3">
    <source>
        <dbReference type="PIRSR" id="PIRSR000137-2"/>
    </source>
</evidence>
<feature type="domain" description="Glucose-methanol-choline oxidoreductase N-terminal" evidence="5">
    <location>
        <begin position="169"/>
        <end position="192"/>
    </location>
</feature>
<dbReference type="Gene3D" id="3.50.50.60">
    <property type="entry name" value="FAD/NAD(P)-binding domain"/>
    <property type="match status" value="1"/>
</dbReference>
<evidence type="ECO:0000256" key="1">
    <source>
        <dbReference type="ARBA" id="ARBA00010790"/>
    </source>
</evidence>
<proteinExistence type="inferred from homology"/>
<feature type="binding site" evidence="3">
    <location>
        <position position="171"/>
    </location>
    <ligand>
        <name>FAD</name>
        <dbReference type="ChEBI" id="CHEBI:57692"/>
    </ligand>
</feature>
<dbReference type="GO" id="GO:0044550">
    <property type="term" value="P:secondary metabolite biosynthetic process"/>
    <property type="evidence" value="ECO:0007669"/>
    <property type="project" value="TreeGrafter"/>
</dbReference>
<feature type="active site" description="Proton acceptor" evidence="2">
    <location>
        <position position="646"/>
    </location>
</feature>
<dbReference type="KEGG" id="clup:CLUP02_09645"/>
<dbReference type="InterPro" id="IPR007867">
    <property type="entry name" value="GMC_OxRtase_C"/>
</dbReference>
<dbReference type="AlphaFoldDB" id="A0A9Q8SV44"/>
<organism evidence="6 7">
    <name type="scientific">Colletotrichum lupini</name>
    <dbReference type="NCBI Taxonomy" id="145971"/>
    <lineage>
        <taxon>Eukaryota</taxon>
        <taxon>Fungi</taxon>
        <taxon>Dikarya</taxon>
        <taxon>Ascomycota</taxon>
        <taxon>Pezizomycotina</taxon>
        <taxon>Sordariomycetes</taxon>
        <taxon>Hypocreomycetidae</taxon>
        <taxon>Glomerellales</taxon>
        <taxon>Glomerellaceae</taxon>
        <taxon>Colletotrichum</taxon>
        <taxon>Colletotrichum acutatum species complex</taxon>
    </lineage>
</organism>
<dbReference type="Pfam" id="PF00732">
    <property type="entry name" value="GMC_oxred_N"/>
    <property type="match status" value="1"/>
</dbReference>
<dbReference type="PANTHER" id="PTHR11552">
    <property type="entry name" value="GLUCOSE-METHANOL-CHOLINE GMC OXIDOREDUCTASE"/>
    <property type="match status" value="1"/>
</dbReference>
<comment type="similarity">
    <text evidence="1 4">Belongs to the GMC oxidoreductase family.</text>
</comment>
<dbReference type="SUPFAM" id="SSF54373">
    <property type="entry name" value="FAD-linked reductases, C-terminal domain"/>
    <property type="match status" value="1"/>
</dbReference>
<reference evidence="6" key="1">
    <citation type="journal article" date="2021" name="Mol. Plant Microbe Interact.">
        <title>Complete Genome Sequence of the Plant-Pathogenic Fungus Colletotrichum lupini.</title>
        <authorList>
            <person name="Baroncelli R."/>
            <person name="Pensec F."/>
            <person name="Da Lio D."/>
            <person name="Boufleur T."/>
            <person name="Vicente I."/>
            <person name="Sarrocco S."/>
            <person name="Picot A."/>
            <person name="Baraldi E."/>
            <person name="Sukno S."/>
            <person name="Thon M."/>
            <person name="Le Floch G."/>
        </authorList>
    </citation>
    <scope>NUCLEOTIDE SEQUENCE</scope>
    <source>
        <strain evidence="6">IMI 504893</strain>
    </source>
</reference>
<evidence type="ECO:0000313" key="7">
    <source>
        <dbReference type="Proteomes" id="UP000830671"/>
    </source>
</evidence>
<feature type="binding site" evidence="3">
    <location>
        <position position="311"/>
    </location>
    <ligand>
        <name>FAD</name>
        <dbReference type="ChEBI" id="CHEBI:57692"/>
    </ligand>
</feature>
<dbReference type="RefSeq" id="XP_049145767.1">
    <property type="nucleotide sequence ID" value="XM_049288623.1"/>
</dbReference>
<keyword evidence="7" id="KW-1185">Reference proteome</keyword>
<dbReference type="InterPro" id="IPR000172">
    <property type="entry name" value="GMC_OxRdtase_N"/>
</dbReference>
<evidence type="ECO:0000259" key="5">
    <source>
        <dbReference type="PROSITE" id="PS00623"/>
    </source>
</evidence>
<dbReference type="GO" id="GO:0050660">
    <property type="term" value="F:flavin adenine dinucleotide binding"/>
    <property type="evidence" value="ECO:0007669"/>
    <property type="project" value="InterPro"/>
</dbReference>
<evidence type="ECO:0000256" key="2">
    <source>
        <dbReference type="PIRSR" id="PIRSR000137-1"/>
    </source>
</evidence>
<keyword evidence="3 4" id="KW-0274">FAD</keyword>
<gene>
    <name evidence="6" type="ORF">CLUP02_09645</name>
</gene>
<dbReference type="EMBL" id="CP019477">
    <property type="protein sequence ID" value="UQC84149.1"/>
    <property type="molecule type" value="Genomic_DNA"/>
</dbReference>
<evidence type="ECO:0000256" key="4">
    <source>
        <dbReference type="RuleBase" id="RU003968"/>
    </source>
</evidence>
<dbReference type="GeneID" id="73343633"/>
<accession>A0A9Q8SV44</accession>
<feature type="active site" description="Proton donor" evidence="2">
    <location>
        <position position="603"/>
    </location>
</feature>
<evidence type="ECO:0000313" key="6">
    <source>
        <dbReference type="EMBL" id="UQC84149.1"/>
    </source>
</evidence>
<dbReference type="InterPro" id="IPR036188">
    <property type="entry name" value="FAD/NAD-bd_sf"/>
</dbReference>
<dbReference type="SUPFAM" id="SSF51905">
    <property type="entry name" value="FAD/NAD(P)-binding domain"/>
    <property type="match status" value="1"/>
</dbReference>
<dbReference type="Gene3D" id="3.30.560.10">
    <property type="entry name" value="Glucose Oxidase, domain 3"/>
    <property type="match status" value="1"/>
</dbReference>
<keyword evidence="4" id="KW-0285">Flavoprotein</keyword>
<dbReference type="PANTHER" id="PTHR11552:SF115">
    <property type="entry name" value="DEHYDROGENASE XPTC-RELATED"/>
    <property type="match status" value="1"/>
</dbReference>